<reference evidence="11 12" key="1">
    <citation type="submission" date="2024-09" db="EMBL/GenBank/DDBJ databases">
        <authorList>
            <person name="Sun Q."/>
            <person name="Mori K."/>
        </authorList>
    </citation>
    <scope>NUCLEOTIDE SEQUENCE [LARGE SCALE GENOMIC DNA]</scope>
    <source>
        <strain evidence="11 12">CGMCC 1.9126</strain>
    </source>
</reference>
<dbReference type="Gene3D" id="3.40.50.2300">
    <property type="match status" value="1"/>
</dbReference>
<keyword evidence="4" id="KW-0805">Transcription regulation</keyword>
<dbReference type="PROSITE" id="PS51755">
    <property type="entry name" value="OMPR_PHOB"/>
    <property type="match status" value="1"/>
</dbReference>
<dbReference type="EMBL" id="JBHLUU010000097">
    <property type="protein sequence ID" value="MFC0476246.1"/>
    <property type="molecule type" value="Genomic_DNA"/>
</dbReference>
<feature type="domain" description="Response regulatory" evidence="9">
    <location>
        <begin position="1"/>
        <end position="105"/>
    </location>
</feature>
<evidence type="ECO:0000256" key="8">
    <source>
        <dbReference type="PROSITE-ProRule" id="PRU01091"/>
    </source>
</evidence>
<comment type="caution">
    <text evidence="7">Lacks conserved residue(s) required for the propagation of feature annotation.</text>
</comment>
<feature type="DNA-binding region" description="OmpR/PhoB-type" evidence="8">
    <location>
        <begin position="112"/>
        <end position="212"/>
    </location>
</feature>
<dbReference type="SMART" id="SM00862">
    <property type="entry name" value="Trans_reg_C"/>
    <property type="match status" value="1"/>
</dbReference>
<keyword evidence="3" id="KW-0902">Two-component regulatory system</keyword>
<sequence length="218" mass="25114">MGDVQEISVEYYLHLHGNYLIITKESLEDAYALIKKGSVELIIIIDPNPVHLCMQIREFSNTPIIVKSIIGSKEEGIKSLNMGADDYLYGNVYQEEFSARIETVLRRSGNDKQIVELNQLVWDKRLLELKYQQKVIPLAPKEFNIIGVLLQKPEKVFTNEELVLAVWGNKDKVDSKTLHSYIRNIRGKMRDAAYPVDLHLITVWGVGYRWHSLQDTTN</sequence>
<dbReference type="Gene3D" id="1.10.10.10">
    <property type="entry name" value="Winged helix-like DNA-binding domain superfamily/Winged helix DNA-binding domain"/>
    <property type="match status" value="1"/>
</dbReference>
<evidence type="ECO:0000256" key="1">
    <source>
        <dbReference type="ARBA" id="ARBA00004496"/>
    </source>
</evidence>
<evidence type="ECO:0000256" key="7">
    <source>
        <dbReference type="PROSITE-ProRule" id="PRU00169"/>
    </source>
</evidence>
<evidence type="ECO:0000256" key="5">
    <source>
        <dbReference type="ARBA" id="ARBA00023125"/>
    </source>
</evidence>
<evidence type="ECO:0000313" key="11">
    <source>
        <dbReference type="EMBL" id="MFC0476246.1"/>
    </source>
</evidence>
<feature type="domain" description="OmpR/PhoB-type" evidence="10">
    <location>
        <begin position="112"/>
        <end position="212"/>
    </location>
</feature>
<dbReference type="CDD" id="cd00383">
    <property type="entry name" value="trans_reg_C"/>
    <property type="match status" value="1"/>
</dbReference>
<comment type="caution">
    <text evidence="11">The sequence shown here is derived from an EMBL/GenBank/DDBJ whole genome shotgun (WGS) entry which is preliminary data.</text>
</comment>
<name>A0ABV6KSD5_9BACI</name>
<dbReference type="InterPro" id="IPR036388">
    <property type="entry name" value="WH-like_DNA-bd_sf"/>
</dbReference>
<evidence type="ECO:0000313" key="12">
    <source>
        <dbReference type="Proteomes" id="UP001589738"/>
    </source>
</evidence>
<dbReference type="PROSITE" id="PS50110">
    <property type="entry name" value="RESPONSE_REGULATORY"/>
    <property type="match status" value="1"/>
</dbReference>
<evidence type="ECO:0000256" key="6">
    <source>
        <dbReference type="ARBA" id="ARBA00023163"/>
    </source>
</evidence>
<accession>A0ABV6KSD5</accession>
<evidence type="ECO:0000256" key="3">
    <source>
        <dbReference type="ARBA" id="ARBA00023012"/>
    </source>
</evidence>
<keyword evidence="12" id="KW-1185">Reference proteome</keyword>
<evidence type="ECO:0000256" key="4">
    <source>
        <dbReference type="ARBA" id="ARBA00023015"/>
    </source>
</evidence>
<dbReference type="InterPro" id="IPR016032">
    <property type="entry name" value="Sig_transdc_resp-reg_C-effctor"/>
</dbReference>
<keyword evidence="6" id="KW-0804">Transcription</keyword>
<keyword evidence="2" id="KW-0597">Phosphoprotein</keyword>
<dbReference type="InterPro" id="IPR011006">
    <property type="entry name" value="CheY-like_superfamily"/>
</dbReference>
<dbReference type="Pfam" id="PF00486">
    <property type="entry name" value="Trans_reg_C"/>
    <property type="match status" value="1"/>
</dbReference>
<gene>
    <name evidence="11" type="ORF">ACFFHF_13485</name>
</gene>
<dbReference type="SUPFAM" id="SSF46894">
    <property type="entry name" value="C-terminal effector domain of the bipartite response regulators"/>
    <property type="match status" value="1"/>
</dbReference>
<dbReference type="PANTHER" id="PTHR48111">
    <property type="entry name" value="REGULATOR OF RPOS"/>
    <property type="match status" value="1"/>
</dbReference>
<dbReference type="RefSeq" id="WP_377058374.1">
    <property type="nucleotide sequence ID" value="NZ_JBHLUU010000097.1"/>
</dbReference>
<evidence type="ECO:0000256" key="2">
    <source>
        <dbReference type="ARBA" id="ARBA00022553"/>
    </source>
</evidence>
<dbReference type="InterPro" id="IPR039420">
    <property type="entry name" value="WalR-like"/>
</dbReference>
<dbReference type="PANTHER" id="PTHR48111:SF73">
    <property type="entry name" value="ALKALINE PHOSPHATASE SYNTHESIS TRANSCRIPTIONAL REGULATORY PROTEIN PHOP"/>
    <property type="match status" value="1"/>
</dbReference>
<dbReference type="Proteomes" id="UP001589738">
    <property type="component" value="Unassembled WGS sequence"/>
</dbReference>
<proteinExistence type="predicted"/>
<evidence type="ECO:0000259" key="10">
    <source>
        <dbReference type="PROSITE" id="PS51755"/>
    </source>
</evidence>
<dbReference type="InterPro" id="IPR001867">
    <property type="entry name" value="OmpR/PhoB-type_DNA-bd"/>
</dbReference>
<protein>
    <submittedName>
        <fullName evidence="11">Response regulator transcription factor</fullName>
    </submittedName>
</protein>
<organism evidence="11 12">
    <name type="scientific">Robertmurraya beringensis</name>
    <dbReference type="NCBI Taxonomy" id="641660"/>
    <lineage>
        <taxon>Bacteria</taxon>
        <taxon>Bacillati</taxon>
        <taxon>Bacillota</taxon>
        <taxon>Bacilli</taxon>
        <taxon>Bacillales</taxon>
        <taxon>Bacillaceae</taxon>
        <taxon>Robertmurraya</taxon>
    </lineage>
</organism>
<dbReference type="SUPFAM" id="SSF52172">
    <property type="entry name" value="CheY-like"/>
    <property type="match status" value="1"/>
</dbReference>
<evidence type="ECO:0000259" key="9">
    <source>
        <dbReference type="PROSITE" id="PS50110"/>
    </source>
</evidence>
<keyword evidence="5 8" id="KW-0238">DNA-binding</keyword>
<comment type="subcellular location">
    <subcellularLocation>
        <location evidence="1">Cytoplasm</location>
    </subcellularLocation>
</comment>
<dbReference type="InterPro" id="IPR001789">
    <property type="entry name" value="Sig_transdc_resp-reg_receiver"/>
</dbReference>